<reference evidence="1 2" key="1">
    <citation type="submission" date="2014-02" db="EMBL/GenBank/DDBJ databases">
        <title>The genome sequence of Colletotrichum simmondsii CBS122122.</title>
        <authorList>
            <person name="Baroncelli R."/>
            <person name="Thon M.R."/>
        </authorList>
    </citation>
    <scope>NUCLEOTIDE SEQUENCE [LARGE SCALE GENOMIC DNA]</scope>
    <source>
        <strain evidence="1 2">CBS122122</strain>
    </source>
</reference>
<sequence>MGCGQTSKLKRRRDSTSFQSTLLSQNIIWSDMPSTPGTFDVIEQLDNRIGPASKFSSSSRFPVHLNPLEPSFADRTENPSPYLSRPGTVSGSVKIDRTISKDNTGGEAARLACLLAKLDTSRKVDIQGHFETDKRLGMGEMPHYLRGTLSDNKSPQGMPGQTPVTSNVAQAQRILSDSGINPASLTQQQFAVFSNQPPAVQAKSIATYAANLQQHQASQEPNSYNLSEYQQKLVDYEAKKGPRYLGSRV</sequence>
<gene>
    <name evidence="1" type="ORF">CSIM01_07507</name>
</gene>
<name>A0A135SAD7_9PEZI</name>
<dbReference type="OrthoDB" id="10636447at2759"/>
<dbReference type="AlphaFoldDB" id="A0A135SAD7"/>
<dbReference type="EMBL" id="JFBX01000627">
    <property type="protein sequence ID" value="KXH32880.1"/>
    <property type="molecule type" value="Genomic_DNA"/>
</dbReference>
<organism evidence="1 2">
    <name type="scientific">Colletotrichum simmondsii</name>
    <dbReference type="NCBI Taxonomy" id="703756"/>
    <lineage>
        <taxon>Eukaryota</taxon>
        <taxon>Fungi</taxon>
        <taxon>Dikarya</taxon>
        <taxon>Ascomycota</taxon>
        <taxon>Pezizomycotina</taxon>
        <taxon>Sordariomycetes</taxon>
        <taxon>Hypocreomycetidae</taxon>
        <taxon>Glomerellales</taxon>
        <taxon>Glomerellaceae</taxon>
        <taxon>Colletotrichum</taxon>
        <taxon>Colletotrichum acutatum species complex</taxon>
    </lineage>
</organism>
<comment type="caution">
    <text evidence="1">The sequence shown here is derived from an EMBL/GenBank/DDBJ whole genome shotgun (WGS) entry which is preliminary data.</text>
</comment>
<accession>A0A135SAD7</accession>
<dbReference type="Proteomes" id="UP000070328">
    <property type="component" value="Unassembled WGS sequence"/>
</dbReference>
<keyword evidence="2" id="KW-1185">Reference proteome</keyword>
<evidence type="ECO:0000313" key="2">
    <source>
        <dbReference type="Proteomes" id="UP000070328"/>
    </source>
</evidence>
<evidence type="ECO:0000313" key="1">
    <source>
        <dbReference type="EMBL" id="KXH32880.1"/>
    </source>
</evidence>
<protein>
    <submittedName>
        <fullName evidence="1">Uncharacterized protein</fullName>
    </submittedName>
</protein>
<proteinExistence type="predicted"/>